<dbReference type="PROSITE" id="PS51782">
    <property type="entry name" value="LYSM"/>
    <property type="match status" value="2"/>
</dbReference>
<dbReference type="InterPro" id="IPR008270">
    <property type="entry name" value="Glyco_hydro_25_AS"/>
</dbReference>
<evidence type="ECO:0000256" key="3">
    <source>
        <dbReference type="ARBA" id="ARBA00023295"/>
    </source>
</evidence>
<keyword evidence="3 4" id="KW-0326">Glycosidase</keyword>
<dbReference type="EMBL" id="JYBP01000003">
    <property type="protein sequence ID" value="KJE26431.1"/>
    <property type="molecule type" value="Genomic_DNA"/>
</dbReference>
<dbReference type="AlphaFoldDB" id="A0A0D8BQK2"/>
<dbReference type="Gene3D" id="3.10.350.10">
    <property type="entry name" value="LysM domain"/>
    <property type="match status" value="2"/>
</dbReference>
<dbReference type="GO" id="GO:0016052">
    <property type="term" value="P:carbohydrate catabolic process"/>
    <property type="evidence" value="ECO:0007669"/>
    <property type="project" value="TreeGrafter"/>
</dbReference>
<dbReference type="PANTHER" id="PTHR34135:SF2">
    <property type="entry name" value="LYSOZYME"/>
    <property type="match status" value="1"/>
</dbReference>
<evidence type="ECO:0000313" key="6">
    <source>
        <dbReference type="EMBL" id="KJE26431.1"/>
    </source>
</evidence>
<dbReference type="PATRIC" id="fig|1462.6.peg.116"/>
<dbReference type="GO" id="GO:0016998">
    <property type="term" value="P:cell wall macromolecule catabolic process"/>
    <property type="evidence" value="ECO:0007669"/>
    <property type="project" value="InterPro"/>
</dbReference>
<protein>
    <recommendedName>
        <fullName evidence="4">Lysozyme</fullName>
        <ecNumber evidence="4">3.2.1.17</ecNumber>
    </recommendedName>
</protein>
<accession>A0A0D8BQK2</accession>
<keyword evidence="2 4" id="KW-0378">Hydrolase</keyword>
<reference evidence="6 7" key="1">
    <citation type="submission" date="2015-01" db="EMBL/GenBank/DDBJ databases">
        <authorList>
            <person name="Filippidou S."/>
            <person name="Jeanneret N."/>
            <person name="Russel-Delif L."/>
            <person name="Junier T."/>
            <person name="Wunderlin T."/>
            <person name="Molina V."/>
            <person name="Johnson S.L."/>
            <person name="Davenport K.W."/>
            <person name="Chain P.S."/>
            <person name="Dorador C."/>
            <person name="Junier P."/>
        </authorList>
    </citation>
    <scope>NUCLEOTIDE SEQUENCE [LARGE SCALE GENOMIC DNA]</scope>
    <source>
        <strain evidence="6 7">Et7/4</strain>
    </source>
</reference>
<dbReference type="Pfam" id="PF01183">
    <property type="entry name" value="Glyco_hydro_25"/>
    <property type="match status" value="1"/>
</dbReference>
<dbReference type="Gene3D" id="3.20.20.80">
    <property type="entry name" value="Glycosidases"/>
    <property type="match status" value="1"/>
</dbReference>
<evidence type="ECO:0000256" key="1">
    <source>
        <dbReference type="ARBA" id="ARBA00010646"/>
    </source>
</evidence>
<dbReference type="SUPFAM" id="SSF54106">
    <property type="entry name" value="LysM domain"/>
    <property type="match status" value="2"/>
</dbReference>
<dbReference type="PROSITE" id="PS00953">
    <property type="entry name" value="GLYCOSYL_HYDROL_F25_1"/>
    <property type="match status" value="1"/>
</dbReference>
<evidence type="ECO:0000256" key="2">
    <source>
        <dbReference type="ARBA" id="ARBA00022801"/>
    </source>
</evidence>
<feature type="domain" description="LysM" evidence="5">
    <location>
        <begin position="212"/>
        <end position="256"/>
    </location>
</feature>
<dbReference type="PROSITE" id="PS51904">
    <property type="entry name" value="GLYCOSYL_HYDROL_F25_2"/>
    <property type="match status" value="1"/>
</dbReference>
<dbReference type="CDD" id="cd00118">
    <property type="entry name" value="LysM"/>
    <property type="match status" value="2"/>
</dbReference>
<evidence type="ECO:0000259" key="5">
    <source>
        <dbReference type="PROSITE" id="PS51782"/>
    </source>
</evidence>
<feature type="domain" description="LysM" evidence="5">
    <location>
        <begin position="267"/>
        <end position="311"/>
    </location>
</feature>
<sequence>MKGIDVSRWQGSIDWNKVKADGIEFVFVKATEGYGYVDPNFEQNVRGAYNAGLDVGAYHFARFESVNDAINEAKHFVNTVKDKPLNLPLVLDLETNEHGLSYAELTKAAETFLNYVRESTQFPVMVYTNKSFLSKFQKPSGVLLWYARYGVAKPDVDCDYWQYTDKGKVNGINGYVDMNLLMRSEHPAKVVKPTQKVEAVRQSKPQAKPTGDIYIVRSGDTLSEIAKKFNTTVSELVKFNNIKDPNKIYVGQKLRIRGSATVKSSPQYYVVQRGDTLSEIAVKFKTTVKKLQRLNGIKDPNKIYAGQKLRVK</sequence>
<dbReference type="RefSeq" id="WP_044730440.1">
    <property type="nucleotide sequence ID" value="NZ_JYBP01000003.1"/>
</dbReference>
<dbReference type="CDD" id="cd00599">
    <property type="entry name" value="GH25_muramidase"/>
    <property type="match status" value="1"/>
</dbReference>
<evidence type="ECO:0000256" key="4">
    <source>
        <dbReference type="RuleBase" id="RU361176"/>
    </source>
</evidence>
<dbReference type="InterPro" id="IPR018392">
    <property type="entry name" value="LysM"/>
</dbReference>
<dbReference type="OrthoDB" id="9802228at2"/>
<organism evidence="6 7">
    <name type="scientific">Geobacillus kaustophilus</name>
    <dbReference type="NCBI Taxonomy" id="1462"/>
    <lineage>
        <taxon>Bacteria</taxon>
        <taxon>Bacillati</taxon>
        <taxon>Bacillota</taxon>
        <taxon>Bacilli</taxon>
        <taxon>Bacillales</taxon>
        <taxon>Anoxybacillaceae</taxon>
        <taxon>Geobacillus</taxon>
        <taxon>Geobacillus thermoleovorans group</taxon>
    </lineage>
</organism>
<dbReference type="InterPro" id="IPR036779">
    <property type="entry name" value="LysM_dom_sf"/>
</dbReference>
<dbReference type="GO" id="GO:0003796">
    <property type="term" value="F:lysozyme activity"/>
    <property type="evidence" value="ECO:0007669"/>
    <property type="project" value="UniProtKB-EC"/>
</dbReference>
<dbReference type="Pfam" id="PF01476">
    <property type="entry name" value="LysM"/>
    <property type="match status" value="2"/>
</dbReference>
<proteinExistence type="inferred from homology"/>
<comment type="similarity">
    <text evidence="1 4">Belongs to the glycosyl hydrolase 25 family.</text>
</comment>
<dbReference type="PANTHER" id="PTHR34135">
    <property type="entry name" value="LYSOZYME"/>
    <property type="match status" value="1"/>
</dbReference>
<evidence type="ECO:0000313" key="7">
    <source>
        <dbReference type="Proteomes" id="UP000032522"/>
    </source>
</evidence>
<dbReference type="InterPro" id="IPR002053">
    <property type="entry name" value="Glyco_hydro_25"/>
</dbReference>
<dbReference type="SUPFAM" id="SSF51445">
    <property type="entry name" value="(Trans)glycosidases"/>
    <property type="match status" value="1"/>
</dbReference>
<gene>
    <name evidence="6" type="primary">safA</name>
    <name evidence="6" type="ORF">LG52_10</name>
</gene>
<dbReference type="GO" id="GO:0009253">
    <property type="term" value="P:peptidoglycan catabolic process"/>
    <property type="evidence" value="ECO:0007669"/>
    <property type="project" value="InterPro"/>
</dbReference>
<dbReference type="InterPro" id="IPR017853">
    <property type="entry name" value="GH"/>
</dbReference>
<dbReference type="EC" id="3.2.1.17" evidence="4"/>
<dbReference type="Proteomes" id="UP000032522">
    <property type="component" value="Unassembled WGS sequence"/>
</dbReference>
<comment type="caution">
    <text evidence="6">The sequence shown here is derived from an EMBL/GenBank/DDBJ whole genome shotgun (WGS) entry which is preliminary data.</text>
</comment>
<dbReference type="SMART" id="SM00257">
    <property type="entry name" value="LysM"/>
    <property type="match status" value="2"/>
</dbReference>
<comment type="catalytic activity">
    <reaction evidence="4">
        <text>Hydrolysis of (1-&gt;4)-beta-linkages between N-acetylmuramic acid and N-acetyl-D-glucosamine residues in a peptidoglycan and between N-acetyl-D-glucosamine residues in chitodextrins.</text>
        <dbReference type="EC" id="3.2.1.17"/>
    </reaction>
</comment>
<dbReference type="SMART" id="SM00641">
    <property type="entry name" value="Glyco_25"/>
    <property type="match status" value="1"/>
</dbReference>
<name>A0A0D8BQK2_GEOKU</name>
<dbReference type="InterPro" id="IPR018077">
    <property type="entry name" value="Glyco_hydro_fam25_subgr"/>
</dbReference>